<evidence type="ECO:0000256" key="5">
    <source>
        <dbReference type="ARBA" id="ARBA00022505"/>
    </source>
</evidence>
<keyword evidence="8 9" id="KW-0472">Membrane</keyword>
<organism evidence="13">
    <name type="scientific">Thermogemmatispora argillosa</name>
    <dbReference type="NCBI Taxonomy" id="2045280"/>
    <lineage>
        <taxon>Bacteria</taxon>
        <taxon>Bacillati</taxon>
        <taxon>Chloroflexota</taxon>
        <taxon>Ktedonobacteria</taxon>
        <taxon>Thermogemmatisporales</taxon>
        <taxon>Thermogemmatisporaceae</taxon>
        <taxon>Thermogemmatispora</taxon>
    </lineage>
</organism>
<feature type="domain" description="ABC transmembrane type-1" evidence="12">
    <location>
        <begin position="75"/>
        <end position="277"/>
    </location>
</feature>
<evidence type="ECO:0000256" key="7">
    <source>
        <dbReference type="ARBA" id="ARBA00022989"/>
    </source>
</evidence>
<keyword evidence="3 9" id="KW-0813">Transport</keyword>
<feature type="transmembrane region" description="Helical" evidence="9">
    <location>
        <begin position="30"/>
        <end position="55"/>
    </location>
</feature>
<comment type="subcellular location">
    <subcellularLocation>
        <location evidence="1 9">Cell membrane</location>
        <topology evidence="1 9">Multi-pass membrane protein</topology>
    </subcellularLocation>
</comment>
<keyword evidence="7 9" id="KW-1133">Transmembrane helix</keyword>
<keyword evidence="5 10" id="KW-0500">Molybdenum</keyword>
<evidence type="ECO:0000259" key="12">
    <source>
        <dbReference type="PROSITE" id="PS50928"/>
    </source>
</evidence>
<dbReference type="PANTHER" id="PTHR30183:SF3">
    <property type="entry name" value="MOLYBDENUM TRANSPORT SYSTEM PERMEASE PROTEIN MODB"/>
    <property type="match status" value="1"/>
</dbReference>
<evidence type="ECO:0000256" key="6">
    <source>
        <dbReference type="ARBA" id="ARBA00022692"/>
    </source>
</evidence>
<dbReference type="Gene3D" id="1.10.3720.10">
    <property type="entry name" value="MetI-like"/>
    <property type="match status" value="1"/>
</dbReference>
<evidence type="ECO:0000256" key="8">
    <source>
        <dbReference type="ARBA" id="ARBA00023136"/>
    </source>
</evidence>
<proteinExistence type="inferred from homology"/>
<feature type="transmembrane region" description="Helical" evidence="9">
    <location>
        <begin position="151"/>
        <end position="171"/>
    </location>
</feature>
<evidence type="ECO:0000256" key="2">
    <source>
        <dbReference type="ARBA" id="ARBA00007069"/>
    </source>
</evidence>
<dbReference type="Pfam" id="PF00528">
    <property type="entry name" value="BPD_transp_1"/>
    <property type="match status" value="1"/>
</dbReference>
<sequence length="283" mass="30342">MVEVQQAPAPSPTRPPGRRPWLTPVRGRTLVAALVGLLAASFLLFLGIPLAALLLRESPQQLWNALTQPDTFTALQLSLVTTTASTVLSVLFGLPVAWVLARVRLPGRRLLETLVTMPTVLPPVVAGVALLLTFGRFGLLGRYLSALGISLPFTTVAVVMAQTFVSAPFFVNSARAGLEQLDPRYEQAAYTLRASPFYTFRRVVLPLIRPALLSGMGLTWARALGEFGATITFAGNFPGTTQTMPIAIYIAAETNLDAAVALSVLVLAVSFALLLALRLGREH</sequence>
<evidence type="ECO:0000256" key="3">
    <source>
        <dbReference type="ARBA" id="ARBA00022448"/>
    </source>
</evidence>
<evidence type="ECO:0000256" key="11">
    <source>
        <dbReference type="SAM" id="MobiDB-lite"/>
    </source>
</evidence>
<dbReference type="PROSITE" id="PS50928">
    <property type="entry name" value="ABC_TM1"/>
    <property type="match status" value="1"/>
</dbReference>
<keyword evidence="6 9" id="KW-0812">Transmembrane</keyword>
<dbReference type="PANTHER" id="PTHR30183">
    <property type="entry name" value="MOLYBDENUM TRANSPORT SYSTEM PERMEASE PROTEIN MODB"/>
    <property type="match status" value="1"/>
</dbReference>
<dbReference type="InterPro" id="IPR000515">
    <property type="entry name" value="MetI-like"/>
</dbReference>
<comment type="function">
    <text evidence="10">Part of the binding-protein-dependent transport system for molybdenum; probably responsible for the translocation of the substrate across the membrane.</text>
</comment>
<dbReference type="SUPFAM" id="SSF161098">
    <property type="entry name" value="MetI-like"/>
    <property type="match status" value="1"/>
</dbReference>
<dbReference type="EMBL" id="AP019377">
    <property type="protein sequence ID" value="BBH93804.1"/>
    <property type="molecule type" value="Genomic_DNA"/>
</dbReference>
<feature type="region of interest" description="Disordered" evidence="11">
    <location>
        <begin position="1"/>
        <end position="21"/>
    </location>
</feature>
<dbReference type="InterPro" id="IPR011867">
    <property type="entry name" value="ModB_ABC"/>
</dbReference>
<evidence type="ECO:0000256" key="4">
    <source>
        <dbReference type="ARBA" id="ARBA00022475"/>
    </source>
</evidence>
<evidence type="ECO:0000313" key="13">
    <source>
        <dbReference type="EMBL" id="BBH93804.1"/>
    </source>
</evidence>
<keyword evidence="4 10" id="KW-1003">Cell membrane</keyword>
<evidence type="ECO:0000256" key="9">
    <source>
        <dbReference type="RuleBase" id="RU363032"/>
    </source>
</evidence>
<accession>A0A455T6X7</accession>
<gene>
    <name evidence="13" type="ORF">KTA_20030</name>
</gene>
<evidence type="ECO:0000256" key="1">
    <source>
        <dbReference type="ARBA" id="ARBA00004651"/>
    </source>
</evidence>
<dbReference type="GO" id="GO:0015098">
    <property type="term" value="F:molybdate ion transmembrane transporter activity"/>
    <property type="evidence" value="ECO:0007669"/>
    <property type="project" value="UniProtKB-UniRule"/>
</dbReference>
<protein>
    <recommendedName>
        <fullName evidence="10">Molybdenum transport system permease</fullName>
    </recommendedName>
</protein>
<name>A0A455T6X7_9CHLR</name>
<evidence type="ECO:0000256" key="10">
    <source>
        <dbReference type="RuleBase" id="RU365097"/>
    </source>
</evidence>
<feature type="transmembrane region" description="Helical" evidence="9">
    <location>
        <begin position="120"/>
        <end position="139"/>
    </location>
</feature>
<dbReference type="AlphaFoldDB" id="A0A455T6X7"/>
<dbReference type="NCBIfam" id="TIGR02141">
    <property type="entry name" value="modB_ABC"/>
    <property type="match status" value="1"/>
</dbReference>
<comment type="similarity">
    <text evidence="2 10">Belongs to the binding-protein-dependent transport system permease family. CysTW subfamily.</text>
</comment>
<dbReference type="NCBIfam" id="TIGR01581">
    <property type="entry name" value="Mo_ABC_porter"/>
    <property type="match status" value="1"/>
</dbReference>
<dbReference type="GO" id="GO:0005886">
    <property type="term" value="C:plasma membrane"/>
    <property type="evidence" value="ECO:0007669"/>
    <property type="project" value="UniProtKB-SubCell"/>
</dbReference>
<feature type="transmembrane region" description="Helical" evidence="9">
    <location>
        <begin position="258"/>
        <end position="277"/>
    </location>
</feature>
<dbReference type="InterPro" id="IPR035906">
    <property type="entry name" value="MetI-like_sf"/>
</dbReference>
<reference evidence="13" key="1">
    <citation type="submission" date="2018-12" db="EMBL/GenBank/DDBJ databases">
        <title>Novel natural products biosynthetic potential of the class Ktedonobacteria.</title>
        <authorList>
            <person name="Zheng Y."/>
            <person name="Saitou A."/>
            <person name="Wang C.M."/>
            <person name="Toyoda A."/>
            <person name="Minakuchi Y."/>
            <person name="Sekiguchi Y."/>
            <person name="Ueda K."/>
            <person name="Takano H."/>
            <person name="Sakai Y."/>
            <person name="Yokota A."/>
            <person name="Yabe S."/>
        </authorList>
    </citation>
    <scope>NUCLEOTIDE SEQUENCE</scope>
    <source>
        <strain evidence="13">A3-2</strain>
    </source>
</reference>
<dbReference type="CDD" id="cd06261">
    <property type="entry name" value="TM_PBP2"/>
    <property type="match status" value="1"/>
</dbReference>
<feature type="transmembrane region" description="Helical" evidence="9">
    <location>
        <begin position="75"/>
        <end position="100"/>
    </location>
</feature>
<dbReference type="InterPro" id="IPR006469">
    <property type="entry name" value="NifC_ABC_porter"/>
</dbReference>